<evidence type="ECO:0000313" key="1">
    <source>
        <dbReference type="EMBL" id="KAG4304058.1"/>
    </source>
</evidence>
<organism evidence="1 2">
    <name type="scientific">Pneumocystis oryctolagi</name>
    <dbReference type="NCBI Taxonomy" id="42067"/>
    <lineage>
        <taxon>Eukaryota</taxon>
        <taxon>Fungi</taxon>
        <taxon>Dikarya</taxon>
        <taxon>Ascomycota</taxon>
        <taxon>Taphrinomycotina</taxon>
        <taxon>Pneumocystomycetes</taxon>
        <taxon>Pneumocystaceae</taxon>
        <taxon>Pneumocystis</taxon>
    </lineage>
</organism>
<dbReference type="EMBL" id="JABTEG010000012">
    <property type="protein sequence ID" value="KAG4304058.1"/>
    <property type="molecule type" value="Genomic_DNA"/>
</dbReference>
<accession>A0ACB7CAX4</accession>
<protein>
    <submittedName>
        <fullName evidence="1">Uncharacterized protein</fullName>
    </submittedName>
</protein>
<comment type="caution">
    <text evidence="1">The sequence shown here is derived from an EMBL/GenBank/DDBJ whole genome shotgun (WGS) entry which is preliminary data.</text>
</comment>
<name>A0ACB7CAX4_9ASCO</name>
<dbReference type="Proteomes" id="UP000768646">
    <property type="component" value="Unassembled WGS sequence"/>
</dbReference>
<keyword evidence="2" id="KW-1185">Reference proteome</keyword>
<sequence length="779" mass="90780">MVSSTYLGINLGFYSSESSDTFEDLEPINCHKDNRDKADCFTIDNFIKKITSKKRKTRKKCINAREKTKTVSKLGRRHTPSGNKERPVLNDQKKNEKKKGSRKSESQQPKDSLKLFFSSSDEFDNSPPEILLDPIVTSPSTKSNINKKIYLPMSAHKKRIIMPKEYSLTHILKTKKRKKKYISLDNNCIFEGFEDIGDEDNAVSTHGRLSFKSSDDITYEKESSDYDKIEQAIDEFQPKCINRKSRITNSLCFISKEPSLYKYEKNCNIYQNDVFISEPHANNIIDSQDVSLHNVDFKDFLKVTKNLSLCIYSSSNNNMFCKSTPITQKFDITGDTMTKNKDKRIYFDDSDKQYLFNNCISTRKNETILFPVNIKKIKKSDTIEEYYDTNDFINSYNNYKKESLSNILEKNGKDLFKYSNKKQLDFAELDNDDKIYIDKADCYNDNTSILEKRYLSEISSNIVSSKLSISNQTANEHELNIVHNKCSETNKQNDINAENISFKPIDSLSILNSPLQSNLSLNYSHEDYKRKSEDLQIVFSLEKELLKFNKKNEKNMKNNSSINKLSIYSNKKCFKRSNTTIDFFSASQNNLFNFIRRKTINISPNESFINNNSLSTSKFTFSKIELNKQSSKNIITDDFYDFNTLLNTHKLLINDYKVSNNSFSEIREAWYSDLECDYINPIDLCNKLNMYILPEAVIHGFVTLLFLLARNWLPFALNFPMLVFNINKIITNQHTLDATEIFRTLNQHKKESFIKLAIYLFFFFFYLYLMISILVQNNS</sequence>
<evidence type="ECO:0000313" key="2">
    <source>
        <dbReference type="Proteomes" id="UP000768646"/>
    </source>
</evidence>
<proteinExistence type="predicted"/>
<reference evidence="1 2" key="1">
    <citation type="journal article" date="2021" name="Commun. Biol.">
        <title>Genomic insights into the host specific adaptation of the Pneumocystis genus.</title>
        <authorList>
            <person name="Cisse O.H."/>
            <person name="Ma L."/>
            <person name="Dekker J.P."/>
            <person name="Khil P.P."/>
            <person name="Youn J.-H."/>
            <person name="Brenchley J.M."/>
            <person name="Blair R."/>
            <person name="Pahar B."/>
            <person name="Chabe M."/>
            <person name="Van Rompay K.K.A."/>
            <person name="Keesler R."/>
            <person name="Sukura A."/>
            <person name="Hirsch V."/>
            <person name="Kutty G."/>
            <person name="Liu Y."/>
            <person name="Peng L."/>
            <person name="Chen J."/>
            <person name="Song J."/>
            <person name="Weissenbacher-Lang C."/>
            <person name="Xu J."/>
            <person name="Upham N.S."/>
            <person name="Stajich J.E."/>
            <person name="Cuomo C.A."/>
            <person name="Cushion M.T."/>
            <person name="Kovacs J.A."/>
        </authorList>
    </citation>
    <scope>NUCLEOTIDE SEQUENCE [LARGE SCALE GENOMIC DNA]</scope>
    <source>
        <strain evidence="1 2">RABM</strain>
    </source>
</reference>
<gene>
    <name evidence="1" type="ORF">PORY_002581</name>
</gene>